<dbReference type="Gene3D" id="3.30.40.10">
    <property type="entry name" value="Zinc/RING finger domain, C3HC4 (zinc finger)"/>
    <property type="match status" value="1"/>
</dbReference>
<feature type="compositionally biased region" description="Low complexity" evidence="4">
    <location>
        <begin position="276"/>
        <end position="290"/>
    </location>
</feature>
<evidence type="ECO:0000259" key="5">
    <source>
        <dbReference type="PROSITE" id="PS50013"/>
    </source>
</evidence>
<name>A0A9P6L9E7_9AGAM</name>
<dbReference type="GO" id="GO:0008270">
    <property type="term" value="F:zinc ion binding"/>
    <property type="evidence" value="ECO:0007669"/>
    <property type="project" value="UniProtKB-KW"/>
</dbReference>
<feature type="region of interest" description="Disordered" evidence="4">
    <location>
        <begin position="214"/>
        <end position="236"/>
    </location>
</feature>
<dbReference type="SMART" id="SM00298">
    <property type="entry name" value="CHROMO"/>
    <property type="match status" value="1"/>
</dbReference>
<dbReference type="InterPro" id="IPR023780">
    <property type="entry name" value="Chromo_domain"/>
</dbReference>
<dbReference type="SUPFAM" id="SSF54160">
    <property type="entry name" value="Chromo domain-like"/>
    <property type="match status" value="1"/>
</dbReference>
<proteinExistence type="predicted"/>
<evidence type="ECO:0000256" key="2">
    <source>
        <dbReference type="ARBA" id="ARBA00022771"/>
    </source>
</evidence>
<evidence type="ECO:0000313" key="6">
    <source>
        <dbReference type="EMBL" id="KAF9787942.1"/>
    </source>
</evidence>
<feature type="compositionally biased region" description="Basic residues" evidence="4">
    <location>
        <begin position="332"/>
        <end position="345"/>
    </location>
</feature>
<feature type="domain" description="Chromo" evidence="5">
    <location>
        <begin position="427"/>
        <end position="478"/>
    </location>
</feature>
<comment type="caution">
    <text evidence="6">The sequence shown here is derived from an EMBL/GenBank/DDBJ whole genome shotgun (WGS) entry which is preliminary data.</text>
</comment>
<keyword evidence="2" id="KW-0863">Zinc-finger</keyword>
<accession>A0A9P6L9E7</accession>
<evidence type="ECO:0000256" key="4">
    <source>
        <dbReference type="SAM" id="MobiDB-lite"/>
    </source>
</evidence>
<reference evidence="6" key="2">
    <citation type="submission" date="2020-11" db="EMBL/GenBank/DDBJ databases">
        <authorList>
            <consortium name="DOE Joint Genome Institute"/>
            <person name="Kuo A."/>
            <person name="Miyauchi S."/>
            <person name="Kiss E."/>
            <person name="Drula E."/>
            <person name="Kohler A."/>
            <person name="Sanchez-Garcia M."/>
            <person name="Andreopoulos B."/>
            <person name="Barry K.W."/>
            <person name="Bonito G."/>
            <person name="Buee M."/>
            <person name="Carver A."/>
            <person name="Chen C."/>
            <person name="Cichocki N."/>
            <person name="Clum A."/>
            <person name="Culley D."/>
            <person name="Crous P.W."/>
            <person name="Fauchery L."/>
            <person name="Girlanda M."/>
            <person name="Hayes R."/>
            <person name="Keri Z."/>
            <person name="Labutti K."/>
            <person name="Lipzen A."/>
            <person name="Lombard V."/>
            <person name="Magnuson J."/>
            <person name="Maillard F."/>
            <person name="Morin E."/>
            <person name="Murat C."/>
            <person name="Nolan M."/>
            <person name="Ohm R."/>
            <person name="Pangilinan J."/>
            <person name="Pereira M."/>
            <person name="Perotto S."/>
            <person name="Peter M."/>
            <person name="Riley R."/>
            <person name="Sitrit Y."/>
            <person name="Stielow B."/>
            <person name="Szollosi G."/>
            <person name="Zifcakova L."/>
            <person name="Stursova M."/>
            <person name="Spatafora J.W."/>
            <person name="Tedersoo L."/>
            <person name="Vaario L.-M."/>
            <person name="Yamada A."/>
            <person name="Yan M."/>
            <person name="Wang P."/>
            <person name="Xu J."/>
            <person name="Bruns T."/>
            <person name="Baldrian P."/>
            <person name="Vilgalys R."/>
            <person name="Henrissat B."/>
            <person name="Grigoriev I.V."/>
            <person name="Hibbett D."/>
            <person name="Nagy L.G."/>
            <person name="Martin F.M."/>
        </authorList>
    </citation>
    <scope>NUCLEOTIDE SEQUENCE</scope>
    <source>
        <strain evidence="6">UH-Tt-Lm1</strain>
    </source>
</reference>
<dbReference type="InterPro" id="IPR001965">
    <property type="entry name" value="Znf_PHD"/>
</dbReference>
<dbReference type="EMBL" id="WIUZ02000004">
    <property type="protein sequence ID" value="KAF9787942.1"/>
    <property type="molecule type" value="Genomic_DNA"/>
</dbReference>
<gene>
    <name evidence="6" type="ORF">BJ322DRAFT_1018630</name>
</gene>
<sequence length="508" mass="55692">MNSFRGLQHPNYPISGAPEILPQIGVLDPAPPFIIPAAFLNETIAAIRMEFSTQTQFICGQYTDVKKCHANLSKQLAEHSDRLEARLEGVRNDMRKFHDSQTAAATASSARLDSLGDTTKVSIGALDSKIESAIETIVRGFKEITENNGYGTRDSLSFNNRVTAPLRGTDYLHGSSRGALFPANWSRTNSDVETISASLESGDEGRSMQFPRSVVLSNPKSPLTSPGSNPDIEEQDQPFEGHSLLVSRAATEEPAAPPTTEICFVSDLRLSQDTSQDLAQDPPQVLPPQDDLFDAPSPLTPISTPCFSHQEDTPMPSEYETPPESPIPIPFPRKRKRSSYGRKRSRGDDRPPAVEASASNREFICCDRCAGWFHFECVGLQGLDHEDDTPWECPLCVGDPTRGVVTGFNEGEGCSMPGCNVPKSEEFFVNKLVGRRYDPDTGVVKYLVSYEGYSLADSTWEPPEHLANATIREFLDQWGAENPGVDLGSLDPHENIFLREAVGMVSVA</sequence>
<evidence type="ECO:0000313" key="7">
    <source>
        <dbReference type="Proteomes" id="UP000736335"/>
    </source>
</evidence>
<dbReference type="SMART" id="SM00249">
    <property type="entry name" value="PHD"/>
    <property type="match status" value="1"/>
</dbReference>
<dbReference type="InterPro" id="IPR019787">
    <property type="entry name" value="Znf_PHD-finger"/>
</dbReference>
<keyword evidence="1" id="KW-0479">Metal-binding</keyword>
<dbReference type="Gene3D" id="2.40.50.40">
    <property type="match status" value="1"/>
</dbReference>
<keyword evidence="3" id="KW-0862">Zinc</keyword>
<dbReference type="Pfam" id="PF00628">
    <property type="entry name" value="PHD"/>
    <property type="match status" value="1"/>
</dbReference>
<organism evidence="6 7">
    <name type="scientific">Thelephora terrestris</name>
    <dbReference type="NCBI Taxonomy" id="56493"/>
    <lineage>
        <taxon>Eukaryota</taxon>
        <taxon>Fungi</taxon>
        <taxon>Dikarya</taxon>
        <taxon>Basidiomycota</taxon>
        <taxon>Agaricomycotina</taxon>
        <taxon>Agaricomycetes</taxon>
        <taxon>Thelephorales</taxon>
        <taxon>Thelephoraceae</taxon>
        <taxon>Thelephora</taxon>
    </lineage>
</organism>
<reference evidence="6" key="1">
    <citation type="journal article" date="2020" name="Nat. Commun.">
        <title>Large-scale genome sequencing of mycorrhizal fungi provides insights into the early evolution of symbiotic traits.</title>
        <authorList>
            <person name="Miyauchi S."/>
            <person name="Kiss E."/>
            <person name="Kuo A."/>
            <person name="Drula E."/>
            <person name="Kohler A."/>
            <person name="Sanchez-Garcia M."/>
            <person name="Morin E."/>
            <person name="Andreopoulos B."/>
            <person name="Barry K.W."/>
            <person name="Bonito G."/>
            <person name="Buee M."/>
            <person name="Carver A."/>
            <person name="Chen C."/>
            <person name="Cichocki N."/>
            <person name="Clum A."/>
            <person name="Culley D."/>
            <person name="Crous P.W."/>
            <person name="Fauchery L."/>
            <person name="Girlanda M."/>
            <person name="Hayes R.D."/>
            <person name="Keri Z."/>
            <person name="LaButti K."/>
            <person name="Lipzen A."/>
            <person name="Lombard V."/>
            <person name="Magnuson J."/>
            <person name="Maillard F."/>
            <person name="Murat C."/>
            <person name="Nolan M."/>
            <person name="Ohm R.A."/>
            <person name="Pangilinan J."/>
            <person name="Pereira M.F."/>
            <person name="Perotto S."/>
            <person name="Peter M."/>
            <person name="Pfister S."/>
            <person name="Riley R."/>
            <person name="Sitrit Y."/>
            <person name="Stielow J.B."/>
            <person name="Szollosi G."/>
            <person name="Zifcakova L."/>
            <person name="Stursova M."/>
            <person name="Spatafora J.W."/>
            <person name="Tedersoo L."/>
            <person name="Vaario L.M."/>
            <person name="Yamada A."/>
            <person name="Yan M."/>
            <person name="Wang P."/>
            <person name="Xu J."/>
            <person name="Bruns T."/>
            <person name="Baldrian P."/>
            <person name="Vilgalys R."/>
            <person name="Dunand C."/>
            <person name="Henrissat B."/>
            <person name="Grigoriev I.V."/>
            <person name="Hibbett D."/>
            <person name="Nagy L.G."/>
            <person name="Martin F.M."/>
        </authorList>
    </citation>
    <scope>NUCLEOTIDE SEQUENCE</scope>
    <source>
        <strain evidence="6">UH-Tt-Lm1</strain>
    </source>
</reference>
<feature type="region of interest" description="Disordered" evidence="4">
    <location>
        <begin position="273"/>
        <end position="354"/>
    </location>
</feature>
<dbReference type="GO" id="GO:0006338">
    <property type="term" value="P:chromatin remodeling"/>
    <property type="evidence" value="ECO:0007669"/>
    <property type="project" value="UniProtKB-ARBA"/>
</dbReference>
<dbReference type="PROSITE" id="PS50013">
    <property type="entry name" value="CHROMO_2"/>
    <property type="match status" value="1"/>
</dbReference>
<dbReference type="AlphaFoldDB" id="A0A9P6L9E7"/>
<dbReference type="Proteomes" id="UP000736335">
    <property type="component" value="Unassembled WGS sequence"/>
</dbReference>
<dbReference type="InterPro" id="IPR016197">
    <property type="entry name" value="Chromo-like_dom_sf"/>
</dbReference>
<keyword evidence="7" id="KW-1185">Reference proteome</keyword>
<dbReference type="InterPro" id="IPR013083">
    <property type="entry name" value="Znf_RING/FYVE/PHD"/>
</dbReference>
<evidence type="ECO:0000256" key="3">
    <source>
        <dbReference type="ARBA" id="ARBA00022833"/>
    </source>
</evidence>
<dbReference type="InterPro" id="IPR000953">
    <property type="entry name" value="Chromo/chromo_shadow_dom"/>
</dbReference>
<feature type="compositionally biased region" description="Polar residues" evidence="4">
    <location>
        <begin position="215"/>
        <end position="228"/>
    </location>
</feature>
<evidence type="ECO:0000256" key="1">
    <source>
        <dbReference type="ARBA" id="ARBA00022723"/>
    </source>
</evidence>
<protein>
    <recommendedName>
        <fullName evidence="5">Chromo domain-containing protein</fullName>
    </recommendedName>
</protein>
<feature type="compositionally biased region" description="Low complexity" evidence="4">
    <location>
        <begin position="313"/>
        <end position="322"/>
    </location>
</feature>
<dbReference type="Pfam" id="PF00385">
    <property type="entry name" value="Chromo"/>
    <property type="match status" value="1"/>
</dbReference>
<dbReference type="OrthoDB" id="436852at2759"/>